<name>X0KG02_FUSOX</name>
<proteinExistence type="predicted"/>
<reference evidence="1" key="2">
    <citation type="submission" date="2014-03" db="EMBL/GenBank/DDBJ databases">
        <title>The Genome Annotation of Fusarium oxysporum Cotton.</title>
        <authorList>
            <consortium name="The Broad Institute Genomics Platform"/>
            <person name="Ma L.-J."/>
            <person name="Corby-Kistler H."/>
            <person name="Broz K."/>
            <person name="Gale L.R."/>
            <person name="Jonkers W."/>
            <person name="O'Donnell K."/>
            <person name="Ploetz R."/>
            <person name="Steinberg C."/>
            <person name="Schwartz D.C."/>
            <person name="VanEtten H."/>
            <person name="Zhou S."/>
            <person name="Young S.K."/>
            <person name="Zeng Q."/>
            <person name="Gargeya S."/>
            <person name="Fitzgerald M."/>
            <person name="Abouelleil A."/>
            <person name="Alvarado L."/>
            <person name="Chapman S.B."/>
            <person name="Gainer-Dewar J."/>
            <person name="Goldberg J."/>
            <person name="Griggs A."/>
            <person name="Gujja S."/>
            <person name="Hansen M."/>
            <person name="Howarth C."/>
            <person name="Imamovic A."/>
            <person name="Ireland A."/>
            <person name="Larimer J."/>
            <person name="McCowan C."/>
            <person name="Murphy C."/>
            <person name="Pearson M."/>
            <person name="Poon T.W."/>
            <person name="Priest M."/>
            <person name="Roberts A."/>
            <person name="Saif S."/>
            <person name="Shea T."/>
            <person name="Sykes S."/>
            <person name="Wortman J."/>
            <person name="Nusbaum C."/>
            <person name="Birren B."/>
        </authorList>
    </citation>
    <scope>NUCLEOTIDE SEQUENCE</scope>
    <source>
        <strain evidence="1">25433</strain>
    </source>
</reference>
<gene>
    <name evidence="1" type="ORF">FOTG_19066</name>
</gene>
<dbReference type="AlphaFoldDB" id="X0KG02"/>
<dbReference type="Proteomes" id="UP000030701">
    <property type="component" value="Unassembled WGS sequence"/>
</dbReference>
<evidence type="ECO:0000313" key="1">
    <source>
        <dbReference type="EMBL" id="EXM12433.1"/>
    </source>
</evidence>
<protein>
    <submittedName>
        <fullName evidence="1">Uncharacterized protein</fullName>
    </submittedName>
</protein>
<sequence>MSNAAAFPELKPLLEIGTKFIINISSTITHSYMQPATTKHAAYTFQKSCGTILFQIVTKDTPVEEMQIAFMHPGLLWQEE</sequence>
<dbReference type="EMBL" id="KK035559">
    <property type="protein sequence ID" value="EXM12433.1"/>
    <property type="molecule type" value="Genomic_DNA"/>
</dbReference>
<dbReference type="HOGENOM" id="CLU_2589833_0_0_1"/>
<accession>X0KG02</accession>
<organism evidence="1">
    <name type="scientific">Fusarium oxysporum f. sp. vasinfectum 25433</name>
    <dbReference type="NCBI Taxonomy" id="1089449"/>
    <lineage>
        <taxon>Eukaryota</taxon>
        <taxon>Fungi</taxon>
        <taxon>Dikarya</taxon>
        <taxon>Ascomycota</taxon>
        <taxon>Pezizomycotina</taxon>
        <taxon>Sordariomycetes</taxon>
        <taxon>Hypocreomycetidae</taxon>
        <taxon>Hypocreales</taxon>
        <taxon>Nectriaceae</taxon>
        <taxon>Fusarium</taxon>
        <taxon>Fusarium oxysporum species complex</taxon>
    </lineage>
</organism>
<reference evidence="1" key="1">
    <citation type="submission" date="2011-11" db="EMBL/GenBank/DDBJ databases">
        <title>The Genome Sequence of Fusarium oxysporum Cotton.</title>
        <authorList>
            <consortium name="The Broad Institute Genome Sequencing Platform"/>
            <person name="Ma L.-J."/>
            <person name="Gale L.R."/>
            <person name="Schwartz D.C."/>
            <person name="Zhou S."/>
            <person name="Corby-Kistler H."/>
            <person name="Young S.K."/>
            <person name="Zeng Q."/>
            <person name="Gargeya S."/>
            <person name="Fitzgerald M."/>
            <person name="Haas B."/>
            <person name="Abouelleil A."/>
            <person name="Alvarado L."/>
            <person name="Arachchi H.M."/>
            <person name="Berlin A."/>
            <person name="Brown A."/>
            <person name="Chapman S.B."/>
            <person name="Chen Z."/>
            <person name="Dunbar C."/>
            <person name="Freedman E."/>
            <person name="Gearin G."/>
            <person name="Goldberg J."/>
            <person name="Griggs A."/>
            <person name="Gujja S."/>
            <person name="Heiman D."/>
            <person name="Howarth C."/>
            <person name="Larson L."/>
            <person name="Lui A."/>
            <person name="MacDonald P.J.P."/>
            <person name="Montmayeur A."/>
            <person name="Murphy C."/>
            <person name="Neiman D."/>
            <person name="Pearson M."/>
            <person name="Priest M."/>
            <person name="Roberts A."/>
            <person name="Saif S."/>
            <person name="Shea T."/>
            <person name="Shenoy N."/>
            <person name="Sisk P."/>
            <person name="Stolte C."/>
            <person name="Sykes S."/>
            <person name="Wortman J."/>
            <person name="Nusbaum C."/>
            <person name="Birren B."/>
        </authorList>
    </citation>
    <scope>NUCLEOTIDE SEQUENCE [LARGE SCALE GENOMIC DNA]</scope>
    <source>
        <strain evidence="1">25433</strain>
    </source>
</reference>